<dbReference type="Gene3D" id="3.20.100.30">
    <property type="entry name" value="VTC, catalytic tunnel domain"/>
    <property type="match status" value="1"/>
</dbReference>
<dbReference type="PROSITE" id="PS51382">
    <property type="entry name" value="SPX"/>
    <property type="match status" value="1"/>
</dbReference>
<feature type="transmembrane region" description="Helical" evidence="7">
    <location>
        <begin position="808"/>
        <end position="829"/>
    </location>
</feature>
<dbReference type="GO" id="GO:0006799">
    <property type="term" value="P:polyphosphate biosynthetic process"/>
    <property type="evidence" value="ECO:0007669"/>
    <property type="project" value="UniProtKB-ARBA"/>
</dbReference>
<feature type="region of interest" description="Disordered" evidence="6">
    <location>
        <begin position="522"/>
        <end position="613"/>
    </location>
</feature>
<dbReference type="GO" id="GO:0033254">
    <property type="term" value="C:vacuolar transporter chaperone complex"/>
    <property type="evidence" value="ECO:0007669"/>
    <property type="project" value="TreeGrafter"/>
</dbReference>
<feature type="compositionally biased region" description="Basic residues" evidence="6">
    <location>
        <begin position="707"/>
        <end position="716"/>
    </location>
</feature>
<sequence length="843" mass="93136">MKFGDTLYQRSVPKWTAYNVKYNELKHLIKTRTSAGIAVPVGIPAQGKSRWEDLENELYTLLEGEYDNVTLFLRSKQGEIERRLAYVEKQIKLAQRAVQGNALNKSIIQARKYRQLMKDIDEIGDELQNLSRFAAVQKTAFRKILKKYRKWTGSTALQTRLDVELFSSKKLQTDFSDYFQELSEQRAILTEELADPMLTGRSPSPATNKQQKRISASMKRSSIVKLSEAALQASLAFDAALVTVPYGEAAGSAFYWIHQDNLDEARALLLRHMRDISVSSTPSRNTSLESIASRNRPNPASKSDSLTHMAIYDNAYRYARDQGTSRPSRIALSGHWSSAPEAIVTLAGLSPTSSDSTVLTVSRNELASALQRDQTPSSTPENVHVIRKYLREHRDIKPLAHSQFVRTRYVGLTNTADVGNWATLDSNVTVTSVDTAHIGDPLPQTQAGDVFPYSILHIRWEFARTPEVARAFNESHLVERVEGFTLEDMAIHTVQKDLAEPSWYPLLSKDIRKVPIVPRMGRLGTTSRSRLNVTDVTGSSSGPSSSDGPQGSIFSAGTAGATSATSESAGPSDAGPSKVSPNPNKPRRKKMARIKLPERNPSPVRYWNEFDDGDSDVNQGESYVIYVDPDEPTFPGAEKMTKIFGAVCDSFSRGTNKFVSWFPLHSDASQGSREERSPLLSGDNEDVDTSSSEVEEYIVPHPPRQTDKRRRSRRSRTSGVSYRPHQVLTPRQKALEQTLLLFYTGLIAVAYVLLIMSSILLGTGRRKAYVEVDAGVVAGVVSAETCAVAAIILIMMRKQRLSVLHWGLVAVLISAVVVIGVALLSFMFAGGGPGSDKKGSVGH</sequence>
<gene>
    <name evidence="9" type="ORF">PV06_10019</name>
</gene>
<evidence type="ECO:0000256" key="5">
    <source>
        <dbReference type="ARBA" id="ARBA00023136"/>
    </source>
</evidence>
<keyword evidence="10" id="KW-1185">Reference proteome</keyword>
<dbReference type="PANTHER" id="PTHR46140">
    <property type="entry name" value="VACUOLAR TRANSPORTER CHAPERONE 1-RELATED"/>
    <property type="match status" value="1"/>
</dbReference>
<dbReference type="OrthoDB" id="5588846at2759"/>
<feature type="region of interest" description="Disordered" evidence="6">
    <location>
        <begin position="668"/>
        <end position="722"/>
    </location>
</feature>
<dbReference type="GO" id="GO:0000329">
    <property type="term" value="C:fungal-type vacuole membrane"/>
    <property type="evidence" value="ECO:0007669"/>
    <property type="project" value="TreeGrafter"/>
</dbReference>
<name>A0A0D2D4A1_9EURO</name>
<dbReference type="AlphaFoldDB" id="A0A0D2D4A1"/>
<dbReference type="VEuPathDB" id="FungiDB:PV06_10019"/>
<feature type="compositionally biased region" description="Acidic residues" evidence="6">
    <location>
        <begin position="683"/>
        <end position="696"/>
    </location>
</feature>
<feature type="compositionally biased region" description="Polar residues" evidence="6">
    <location>
        <begin position="524"/>
        <end position="537"/>
    </location>
</feature>
<dbReference type="STRING" id="215243.A0A0D2D4A1"/>
<dbReference type="GO" id="GO:0007034">
    <property type="term" value="P:vacuolar transport"/>
    <property type="evidence" value="ECO:0007669"/>
    <property type="project" value="TreeGrafter"/>
</dbReference>
<dbReference type="GeneID" id="27362093"/>
<feature type="domain" description="SPX" evidence="8">
    <location>
        <begin position="1"/>
        <end position="162"/>
    </location>
</feature>
<proteinExistence type="predicted"/>
<feature type="compositionally biased region" description="Low complexity" evidence="6">
    <location>
        <begin position="538"/>
        <end position="572"/>
    </location>
</feature>
<dbReference type="GO" id="GO:0016237">
    <property type="term" value="P:microautophagy"/>
    <property type="evidence" value="ECO:0007669"/>
    <property type="project" value="TreeGrafter"/>
</dbReference>
<evidence type="ECO:0000256" key="3">
    <source>
        <dbReference type="ARBA" id="ARBA00022692"/>
    </source>
</evidence>
<evidence type="ECO:0000256" key="1">
    <source>
        <dbReference type="ARBA" id="ARBA00004128"/>
    </source>
</evidence>
<reference evidence="9 10" key="1">
    <citation type="submission" date="2015-01" db="EMBL/GenBank/DDBJ databases">
        <title>The Genome Sequence of Exophiala oligosperma CBS72588.</title>
        <authorList>
            <consortium name="The Broad Institute Genomics Platform"/>
            <person name="Cuomo C."/>
            <person name="de Hoog S."/>
            <person name="Gorbushina A."/>
            <person name="Stielow B."/>
            <person name="Teixiera M."/>
            <person name="Abouelleil A."/>
            <person name="Chapman S.B."/>
            <person name="Priest M."/>
            <person name="Young S.K."/>
            <person name="Wortman J."/>
            <person name="Nusbaum C."/>
            <person name="Birren B."/>
        </authorList>
    </citation>
    <scope>NUCLEOTIDE SEQUENCE [LARGE SCALE GENOMIC DNA]</scope>
    <source>
        <strain evidence="9 10">CBS 72588</strain>
    </source>
</reference>
<dbReference type="InterPro" id="IPR051572">
    <property type="entry name" value="VTC_Complex_Subunit"/>
</dbReference>
<feature type="transmembrane region" description="Helical" evidence="7">
    <location>
        <begin position="774"/>
        <end position="796"/>
    </location>
</feature>
<organism evidence="9 10">
    <name type="scientific">Exophiala oligosperma</name>
    <dbReference type="NCBI Taxonomy" id="215243"/>
    <lineage>
        <taxon>Eukaryota</taxon>
        <taxon>Fungi</taxon>
        <taxon>Dikarya</taxon>
        <taxon>Ascomycota</taxon>
        <taxon>Pezizomycotina</taxon>
        <taxon>Eurotiomycetes</taxon>
        <taxon>Chaetothyriomycetidae</taxon>
        <taxon>Chaetothyriales</taxon>
        <taxon>Herpotrichiellaceae</taxon>
        <taxon>Exophiala</taxon>
    </lineage>
</organism>
<evidence type="ECO:0000256" key="2">
    <source>
        <dbReference type="ARBA" id="ARBA00022554"/>
    </source>
</evidence>
<dbReference type="GO" id="GO:0042144">
    <property type="term" value="P:vacuole fusion, non-autophagic"/>
    <property type="evidence" value="ECO:0007669"/>
    <property type="project" value="TreeGrafter"/>
</dbReference>
<evidence type="ECO:0000256" key="6">
    <source>
        <dbReference type="SAM" id="MobiDB-lite"/>
    </source>
</evidence>
<keyword evidence="5 7" id="KW-0472">Membrane</keyword>
<evidence type="ECO:0000259" key="8">
    <source>
        <dbReference type="PROSITE" id="PS51382"/>
    </source>
</evidence>
<accession>A0A0D2D4A1</accession>
<feature type="region of interest" description="Disordered" evidence="6">
    <location>
        <begin position="279"/>
        <end position="304"/>
    </location>
</feature>
<dbReference type="RefSeq" id="XP_016258264.1">
    <property type="nucleotide sequence ID" value="XM_016411510.1"/>
</dbReference>
<dbReference type="PANTHER" id="PTHR46140:SF1">
    <property type="entry name" value="VACUOLAR TRANSPORTER CHAPERONE COMPLEX SUBUNIT 4-RELATED"/>
    <property type="match status" value="1"/>
</dbReference>
<evidence type="ECO:0000256" key="4">
    <source>
        <dbReference type="ARBA" id="ARBA00022989"/>
    </source>
</evidence>
<dbReference type="InterPro" id="IPR004331">
    <property type="entry name" value="SPX_dom"/>
</dbReference>
<dbReference type="EMBL" id="KN847342">
    <property type="protein sequence ID" value="KIW38048.1"/>
    <property type="molecule type" value="Genomic_DNA"/>
</dbReference>
<protein>
    <recommendedName>
        <fullName evidence="8">SPX domain-containing protein</fullName>
    </recommendedName>
</protein>
<dbReference type="CDD" id="cd14474">
    <property type="entry name" value="SPX_YDR089W"/>
    <property type="match status" value="1"/>
</dbReference>
<keyword evidence="4 7" id="KW-1133">Transmembrane helix</keyword>
<dbReference type="Proteomes" id="UP000053342">
    <property type="component" value="Unassembled WGS sequence"/>
</dbReference>
<evidence type="ECO:0000313" key="10">
    <source>
        <dbReference type="Proteomes" id="UP000053342"/>
    </source>
</evidence>
<keyword evidence="2" id="KW-0926">Vacuole</keyword>
<dbReference type="HOGENOM" id="CLU_015643_0_0_1"/>
<feature type="transmembrane region" description="Helical" evidence="7">
    <location>
        <begin position="740"/>
        <end position="762"/>
    </location>
</feature>
<evidence type="ECO:0000256" key="7">
    <source>
        <dbReference type="SAM" id="Phobius"/>
    </source>
</evidence>
<dbReference type="InterPro" id="IPR042267">
    <property type="entry name" value="VTC_sf"/>
</dbReference>
<keyword evidence="3 7" id="KW-0812">Transmembrane</keyword>
<evidence type="ECO:0000313" key="9">
    <source>
        <dbReference type="EMBL" id="KIW38048.1"/>
    </source>
</evidence>
<comment type="subcellular location">
    <subcellularLocation>
        <location evidence="1">Vacuole membrane</location>
        <topology evidence="1">Multi-pass membrane protein</topology>
    </subcellularLocation>
</comment>